<keyword evidence="2" id="KW-1185">Reference proteome</keyword>
<dbReference type="VEuPathDB" id="VectorBase:AARA014312"/>
<organism evidence="1 2">
    <name type="scientific">Anopheles arabiensis</name>
    <name type="common">Mosquito</name>
    <dbReference type="NCBI Taxonomy" id="7173"/>
    <lineage>
        <taxon>Eukaryota</taxon>
        <taxon>Metazoa</taxon>
        <taxon>Ecdysozoa</taxon>
        <taxon>Arthropoda</taxon>
        <taxon>Hexapoda</taxon>
        <taxon>Insecta</taxon>
        <taxon>Pterygota</taxon>
        <taxon>Neoptera</taxon>
        <taxon>Endopterygota</taxon>
        <taxon>Diptera</taxon>
        <taxon>Nematocera</taxon>
        <taxon>Culicoidea</taxon>
        <taxon>Culicidae</taxon>
        <taxon>Anophelinae</taxon>
        <taxon>Anopheles</taxon>
    </lineage>
</organism>
<dbReference type="EnsemblMetazoa" id="AARA014312-RA">
    <property type="protein sequence ID" value="AARA014312-PA"/>
    <property type="gene ID" value="AARA014312"/>
</dbReference>
<accession>A0A182IFQ1</accession>
<dbReference type="Proteomes" id="UP000075840">
    <property type="component" value="Unassembled WGS sequence"/>
</dbReference>
<dbReference type="EMBL" id="APCN01003288">
    <property type="status" value="NOT_ANNOTATED_CDS"/>
    <property type="molecule type" value="Genomic_DNA"/>
</dbReference>
<sequence>MKTIIPQLMIIMVNIKEKKNKLKKPTQKKNTTAEEINLIIAKTKQKKKKYIEIGRKLMEKESSNVINHRQDCRASEEDIKLNKATTRNWIRKVALDEQIIQLLMLIVYSSAEMKA</sequence>
<evidence type="ECO:0000313" key="2">
    <source>
        <dbReference type="Proteomes" id="UP000075840"/>
    </source>
</evidence>
<dbReference type="AlphaFoldDB" id="A0A182IFQ1"/>
<reference evidence="1" key="1">
    <citation type="submission" date="2022-08" db="UniProtKB">
        <authorList>
            <consortium name="EnsemblMetazoa"/>
        </authorList>
    </citation>
    <scope>IDENTIFICATION</scope>
    <source>
        <strain evidence="1">Dongola</strain>
    </source>
</reference>
<proteinExistence type="predicted"/>
<evidence type="ECO:0000313" key="1">
    <source>
        <dbReference type="EnsemblMetazoa" id="AARA014312-PA"/>
    </source>
</evidence>
<protein>
    <submittedName>
        <fullName evidence="1">Uncharacterized protein</fullName>
    </submittedName>
</protein>
<name>A0A182IFQ1_ANOAR</name>